<comment type="function">
    <text evidence="11">Heme chaperone required for the biogenesis of c-type cytochromes. Transiently binds heme delivered by CcmC and transfers the heme to apo-cytochromes in a process facilitated by CcmF and CcmH.</text>
</comment>
<proteinExistence type="inferred from homology"/>
<accession>G2KSX9</accession>
<feature type="binding site" description="axial binding residue" evidence="12">
    <location>
        <position position="128"/>
    </location>
    <ligand>
        <name>heme</name>
        <dbReference type="ChEBI" id="CHEBI:30413"/>
    </ligand>
    <ligandPart>
        <name>Fe</name>
        <dbReference type="ChEBI" id="CHEBI:18248"/>
    </ligandPart>
</feature>
<dbReference type="HOGENOM" id="CLU_079503_1_1_5"/>
<evidence type="ECO:0000256" key="12">
    <source>
        <dbReference type="PIRSR" id="PIRSR604329-50"/>
    </source>
</evidence>
<keyword evidence="5 12" id="KW-0479">Metal-binding</keyword>
<evidence type="ECO:0000256" key="7">
    <source>
        <dbReference type="ARBA" id="ARBA00022968"/>
    </source>
</evidence>
<dbReference type="STRING" id="856793.MICA_1813"/>
<keyword evidence="9 12" id="KW-0408">Iron</keyword>
<feature type="binding site" description="covalent" evidence="12">
    <location>
        <position position="124"/>
    </location>
    <ligand>
        <name>heme</name>
        <dbReference type="ChEBI" id="CHEBI:30413"/>
    </ligand>
</feature>
<keyword evidence="8" id="KW-1133">Transmembrane helix</keyword>
<dbReference type="AlphaFoldDB" id="G2KSX9"/>
<sequence>MTRKHRRLVALVLILLGVAVATALLLFALRQNVTYFMSPTDLVSTSARPLAGGRPIRVGGMVVYGTVKREGTITRFTITDNENNVVIEYDGIVPDLFREGQGIIATGTINNDHVFIATQLLAKHDENYMPPEVAKAMKPHFDAIEAKKQEAPQQ</sequence>
<dbReference type="GO" id="GO:0020037">
    <property type="term" value="F:heme binding"/>
    <property type="evidence" value="ECO:0007669"/>
    <property type="project" value="InterPro"/>
</dbReference>
<dbReference type="InterPro" id="IPR004329">
    <property type="entry name" value="CcmE"/>
</dbReference>
<dbReference type="SUPFAM" id="SSF82093">
    <property type="entry name" value="Heme chaperone CcmE"/>
    <property type="match status" value="1"/>
</dbReference>
<organism evidence="13 14">
    <name type="scientific">Micavibrio aeruginosavorus (strain ARL-13)</name>
    <dbReference type="NCBI Taxonomy" id="856793"/>
    <lineage>
        <taxon>Bacteria</taxon>
        <taxon>Pseudomonadati</taxon>
        <taxon>Bdellovibrionota</taxon>
        <taxon>Bdellovibrionia</taxon>
        <taxon>Bdellovibrionales</taxon>
        <taxon>Pseudobdellovibrionaceae</taxon>
        <taxon>Micavibrio</taxon>
    </lineage>
</organism>
<evidence type="ECO:0000256" key="8">
    <source>
        <dbReference type="ARBA" id="ARBA00022989"/>
    </source>
</evidence>
<dbReference type="GO" id="GO:0005886">
    <property type="term" value="C:plasma membrane"/>
    <property type="evidence" value="ECO:0007669"/>
    <property type="project" value="UniProtKB-SubCell"/>
</dbReference>
<dbReference type="GO" id="GO:0017003">
    <property type="term" value="P:protein-heme linkage"/>
    <property type="evidence" value="ECO:0007669"/>
    <property type="project" value="InterPro"/>
</dbReference>
<keyword evidence="10" id="KW-0472">Membrane</keyword>
<evidence type="ECO:0000313" key="13">
    <source>
        <dbReference type="EMBL" id="AEP10124.1"/>
    </source>
</evidence>
<dbReference type="NCBIfam" id="NF009727">
    <property type="entry name" value="PRK13254.1-1"/>
    <property type="match status" value="1"/>
</dbReference>
<dbReference type="Proteomes" id="UP000009286">
    <property type="component" value="Chromosome"/>
</dbReference>
<evidence type="ECO:0000256" key="4">
    <source>
        <dbReference type="ARBA" id="ARBA00022692"/>
    </source>
</evidence>
<keyword evidence="6" id="KW-0201">Cytochrome c-type biogenesis</keyword>
<gene>
    <name evidence="13" type="primary">ccmE</name>
    <name evidence="13" type="ordered locus">MICA_1813</name>
</gene>
<evidence type="ECO:0000313" key="14">
    <source>
        <dbReference type="Proteomes" id="UP000009286"/>
    </source>
</evidence>
<protein>
    <submittedName>
        <fullName evidence="13">Cytochrome c-type biogenesis protein CcmE</fullName>
    </submittedName>
</protein>
<dbReference type="InterPro" id="IPR012340">
    <property type="entry name" value="NA-bd_OB-fold"/>
</dbReference>
<dbReference type="GO" id="GO:0017004">
    <property type="term" value="P:cytochrome complex assembly"/>
    <property type="evidence" value="ECO:0007669"/>
    <property type="project" value="UniProtKB-KW"/>
</dbReference>
<dbReference type="RefSeq" id="WP_014103347.1">
    <property type="nucleotide sequence ID" value="NC_016026.1"/>
</dbReference>
<evidence type="ECO:0000256" key="2">
    <source>
        <dbReference type="ARBA" id="ARBA00022475"/>
    </source>
</evidence>
<evidence type="ECO:0000256" key="6">
    <source>
        <dbReference type="ARBA" id="ARBA00022748"/>
    </source>
</evidence>
<evidence type="ECO:0000256" key="3">
    <source>
        <dbReference type="ARBA" id="ARBA00022617"/>
    </source>
</evidence>
<reference evidence="13 14" key="1">
    <citation type="journal article" date="2011" name="BMC Genomics">
        <title>Genomic insights into an obligate epibiotic bacterial predator: Micavibrio aeruginosavorus ARL-13.</title>
        <authorList>
            <person name="Wang Z."/>
            <person name="Kadouri D."/>
            <person name="Wu M."/>
        </authorList>
    </citation>
    <scope>NUCLEOTIDE SEQUENCE [LARGE SCALE GENOMIC DNA]</scope>
    <source>
        <strain evidence="13 14">ARL-13</strain>
    </source>
</reference>
<comment type="subcellular location">
    <subcellularLocation>
        <location evidence="1">Cell inner membrane</location>
    </subcellularLocation>
</comment>
<evidence type="ECO:0000256" key="1">
    <source>
        <dbReference type="ARBA" id="ARBA00004533"/>
    </source>
</evidence>
<evidence type="ECO:0000256" key="10">
    <source>
        <dbReference type="ARBA" id="ARBA00023136"/>
    </source>
</evidence>
<dbReference type="KEGG" id="mai:MICA_1813"/>
<keyword evidence="2" id="KW-1003">Cell membrane</keyword>
<evidence type="ECO:0000256" key="11">
    <source>
        <dbReference type="ARBA" id="ARBA00056663"/>
    </source>
</evidence>
<dbReference type="InterPro" id="IPR036127">
    <property type="entry name" value="CcmE-like_sf"/>
</dbReference>
<dbReference type="eggNOG" id="COG2332">
    <property type="taxonomic scope" value="Bacteria"/>
</dbReference>
<name>G2KSX9_MICAA</name>
<keyword evidence="3 12" id="KW-0349">Heme</keyword>
<keyword evidence="14" id="KW-1185">Reference proteome</keyword>
<dbReference type="FunFam" id="2.40.50.140:FF:000104">
    <property type="entry name" value="Cytochrome c-type biogenesis protein CcmE"/>
    <property type="match status" value="1"/>
</dbReference>
<dbReference type="HAMAP" id="MF_01959">
    <property type="entry name" value="CcmE"/>
    <property type="match status" value="1"/>
</dbReference>
<dbReference type="NCBIfam" id="NF009731">
    <property type="entry name" value="PRK13254.1-5"/>
    <property type="match status" value="1"/>
</dbReference>
<dbReference type="PANTHER" id="PTHR34128">
    <property type="entry name" value="CYTOCHROME C-TYPE BIOGENESIS PROTEIN CCME HOMOLOG, MITOCHONDRIAL"/>
    <property type="match status" value="1"/>
</dbReference>
<evidence type="ECO:0000256" key="9">
    <source>
        <dbReference type="ARBA" id="ARBA00023004"/>
    </source>
</evidence>
<dbReference type="PANTHER" id="PTHR34128:SF2">
    <property type="entry name" value="CYTOCHROME C-TYPE BIOGENESIS PROTEIN CCME HOMOLOG, MITOCHONDRIAL"/>
    <property type="match status" value="1"/>
</dbReference>
<dbReference type="EMBL" id="CP002382">
    <property type="protein sequence ID" value="AEP10124.1"/>
    <property type="molecule type" value="Genomic_DNA"/>
</dbReference>
<dbReference type="Gene3D" id="2.40.50.140">
    <property type="entry name" value="Nucleic acid-binding proteins"/>
    <property type="match status" value="1"/>
</dbReference>
<evidence type="ECO:0000256" key="5">
    <source>
        <dbReference type="ARBA" id="ARBA00022723"/>
    </source>
</evidence>
<keyword evidence="7" id="KW-0735">Signal-anchor</keyword>
<dbReference type="Pfam" id="PF03100">
    <property type="entry name" value="CcmE"/>
    <property type="match status" value="1"/>
</dbReference>
<dbReference type="GO" id="GO:0046872">
    <property type="term" value="F:metal ion binding"/>
    <property type="evidence" value="ECO:0007669"/>
    <property type="project" value="UniProtKB-KW"/>
</dbReference>
<keyword evidence="4" id="KW-0812">Transmembrane</keyword>